<organism evidence="2 3">
    <name type="scientific">Kribbella pittospori</name>
    <dbReference type="NCBI Taxonomy" id="722689"/>
    <lineage>
        <taxon>Bacteria</taxon>
        <taxon>Bacillati</taxon>
        <taxon>Actinomycetota</taxon>
        <taxon>Actinomycetes</taxon>
        <taxon>Propionibacteriales</taxon>
        <taxon>Kribbellaceae</taxon>
        <taxon>Kribbella</taxon>
    </lineage>
</organism>
<proteinExistence type="predicted"/>
<evidence type="ECO:0008006" key="4">
    <source>
        <dbReference type="Google" id="ProtNLM"/>
    </source>
</evidence>
<keyword evidence="1" id="KW-0732">Signal</keyword>
<keyword evidence="3" id="KW-1185">Reference proteome</keyword>
<dbReference type="OrthoDB" id="5196494at2"/>
<name>A0A4R0KZG6_9ACTN</name>
<evidence type="ECO:0000313" key="2">
    <source>
        <dbReference type="EMBL" id="TCC65667.1"/>
    </source>
</evidence>
<feature type="signal peptide" evidence="1">
    <location>
        <begin position="1"/>
        <end position="35"/>
    </location>
</feature>
<accession>A0A4R0KZG6</accession>
<feature type="chain" id="PRO_5039607662" description="Secreted protein" evidence="1">
    <location>
        <begin position="36"/>
        <end position="184"/>
    </location>
</feature>
<dbReference type="RefSeq" id="WP_131350251.1">
    <property type="nucleotide sequence ID" value="NZ_SJKB01000001.1"/>
</dbReference>
<comment type="caution">
    <text evidence="2">The sequence shown here is derived from an EMBL/GenBank/DDBJ whole genome shotgun (WGS) entry which is preliminary data.</text>
</comment>
<reference evidence="2 3" key="1">
    <citation type="submission" date="2019-02" db="EMBL/GenBank/DDBJ databases">
        <title>Kribbella capetownensis sp. nov. and Kribbella speibonae sp. nov., isolated from soil.</title>
        <authorList>
            <person name="Curtis S.M."/>
            <person name="Norton I."/>
            <person name="Everest G.J."/>
            <person name="Meyers P.R."/>
        </authorList>
    </citation>
    <scope>NUCLEOTIDE SEQUENCE [LARGE SCALE GENOMIC DNA]</scope>
    <source>
        <strain evidence="2 3">NRRL B-24813</strain>
    </source>
</reference>
<dbReference type="Proteomes" id="UP000291144">
    <property type="component" value="Unassembled WGS sequence"/>
</dbReference>
<evidence type="ECO:0000256" key="1">
    <source>
        <dbReference type="SAM" id="SignalP"/>
    </source>
</evidence>
<sequence length="184" mass="20244">MEYMRTVGRWRRVVRRVAAVAAVLVPLAVVSVVTAGPAQATGCRTNAHVYLTSVYPSSYRFENQPVDGGTDDYQMFAGDSTSFQVGGNGLRPYTSPAWRVESNVSGSFVFNGRVAGGNCVANETTVGLARHTVAGEVWTVRANYLTGNSGQFIQNQAHFRIFFVDPPPPEPWYWQPCYYAEACF</sequence>
<dbReference type="EMBL" id="SJKB01000001">
    <property type="protein sequence ID" value="TCC65667.1"/>
    <property type="molecule type" value="Genomic_DNA"/>
</dbReference>
<evidence type="ECO:0000313" key="3">
    <source>
        <dbReference type="Proteomes" id="UP000291144"/>
    </source>
</evidence>
<protein>
    <recommendedName>
        <fullName evidence="4">Secreted protein</fullName>
    </recommendedName>
</protein>
<dbReference type="AlphaFoldDB" id="A0A4R0KZG6"/>
<gene>
    <name evidence="2" type="ORF">E0H73_01640</name>
</gene>